<organism evidence="1">
    <name type="scientific">hydrocarbon metagenome</name>
    <dbReference type="NCBI Taxonomy" id="938273"/>
    <lineage>
        <taxon>unclassified sequences</taxon>
        <taxon>metagenomes</taxon>
        <taxon>ecological metagenomes</taxon>
    </lineage>
</organism>
<gene>
    <name evidence="1" type="ORF">ASZ90_011263</name>
</gene>
<reference evidence="1" key="1">
    <citation type="journal article" date="2015" name="Proc. Natl. Acad. Sci. U.S.A.">
        <title>Networks of energetic and metabolic interactions define dynamics in microbial communities.</title>
        <authorList>
            <person name="Embree M."/>
            <person name="Liu J.K."/>
            <person name="Al-Bassam M.M."/>
            <person name="Zengler K."/>
        </authorList>
    </citation>
    <scope>NUCLEOTIDE SEQUENCE</scope>
</reference>
<accession>A0A0W8FDQ6</accession>
<evidence type="ECO:0008006" key="2">
    <source>
        <dbReference type="Google" id="ProtNLM"/>
    </source>
</evidence>
<name>A0A0W8FDQ6_9ZZZZ</name>
<proteinExistence type="predicted"/>
<comment type="caution">
    <text evidence="1">The sequence shown here is derived from an EMBL/GenBank/DDBJ whole genome shotgun (WGS) entry which is preliminary data.</text>
</comment>
<dbReference type="EMBL" id="LNQE01001335">
    <property type="protein sequence ID" value="KUG19019.1"/>
    <property type="molecule type" value="Genomic_DNA"/>
</dbReference>
<dbReference type="AlphaFoldDB" id="A0A0W8FDQ6"/>
<evidence type="ECO:0000313" key="1">
    <source>
        <dbReference type="EMBL" id="KUG19019.1"/>
    </source>
</evidence>
<protein>
    <recommendedName>
        <fullName evidence="2">Polyvalent protein metallopeptidase domain-containing protein</fullName>
    </recommendedName>
</protein>
<sequence length="79" mass="8687">MPGMGCFQSPEACYVAFFHETMHWTGPIRFGSERYRTGAAFLAAMTGIDLRVLDNAALNSAAAYIAGWLRHIRSGWFGG</sequence>